<dbReference type="Proteomes" id="UP000234560">
    <property type="component" value="Chromosome"/>
</dbReference>
<organism evidence="4 5">
    <name type="scientific">Corynebacterium pyruviciproducens</name>
    <dbReference type="NCBI Taxonomy" id="598660"/>
    <lineage>
        <taxon>Bacteria</taxon>
        <taxon>Bacillati</taxon>
        <taxon>Actinomycetota</taxon>
        <taxon>Actinomycetes</taxon>
        <taxon>Mycobacteriales</taxon>
        <taxon>Corynebacteriaceae</taxon>
        <taxon>Corynebacterium</taxon>
    </lineage>
</organism>
<reference evidence="4" key="1">
    <citation type="submission" date="2017-12" db="EMBL/GenBank/DDBJ databases">
        <authorList>
            <person name="Thomas-White K."/>
            <person name="Wolfe A.J."/>
        </authorList>
    </citation>
    <scope>NUCLEOTIDE SEQUENCE</scope>
    <source>
        <strain evidence="4">UMB0763</strain>
    </source>
</reference>
<proteinExistence type="predicted"/>
<accession>A0AAF1BRP7</accession>
<reference evidence="4" key="2">
    <citation type="submission" date="2023-10" db="EMBL/GenBank/DDBJ databases">
        <authorList>
            <person name="Choi B."/>
        </authorList>
    </citation>
    <scope>NUCLEOTIDE SEQUENCE</scope>
    <source>
        <strain evidence="4">UMB0763</strain>
    </source>
</reference>
<dbReference type="InterPro" id="IPR050197">
    <property type="entry name" value="Aldolase_class_II_sugar_metab"/>
</dbReference>
<dbReference type="SMART" id="SM01007">
    <property type="entry name" value="Aldolase_II"/>
    <property type="match status" value="1"/>
</dbReference>
<dbReference type="PANTHER" id="PTHR22789:SF0">
    <property type="entry name" value="3-OXO-TETRONATE 4-PHOSPHATE DECARBOXYLASE-RELATED"/>
    <property type="match status" value="1"/>
</dbReference>
<evidence type="ECO:0000313" key="5">
    <source>
        <dbReference type="Proteomes" id="UP000234560"/>
    </source>
</evidence>
<dbReference type="Pfam" id="PF00596">
    <property type="entry name" value="Aldolase_II"/>
    <property type="match status" value="1"/>
</dbReference>
<name>A0AAF1BRP7_9CORY</name>
<dbReference type="PANTHER" id="PTHR22789">
    <property type="entry name" value="FUCULOSE PHOSPHATE ALDOLASE"/>
    <property type="match status" value="1"/>
</dbReference>
<dbReference type="EMBL" id="CP136958">
    <property type="protein sequence ID" value="WOT01998.1"/>
    <property type="molecule type" value="Genomic_DNA"/>
</dbReference>
<dbReference type="GO" id="GO:0005829">
    <property type="term" value="C:cytosol"/>
    <property type="evidence" value="ECO:0007669"/>
    <property type="project" value="TreeGrafter"/>
</dbReference>
<feature type="domain" description="Class II aldolase/adducin N-terminal" evidence="3">
    <location>
        <begin position="17"/>
        <end position="199"/>
    </location>
</feature>
<gene>
    <name evidence="4" type="ORF">CYJ47_12220</name>
</gene>
<dbReference type="KEGG" id="cpyr:CYJ47_12220"/>
<sequence length="232" mass="25979">MKLRAGKEIKLLESLKKDLTIIAKRAQHDGLCKHKSGNFSIRDEETGLIVVSPTSLDRDLMSPRDVIVMNLDCEVLENDSGLRPTSEVMMHIAIYRNRSDVRAIVHTHSIYATTMAILDKPIPAVVYEVANLGLSQARIPVAPYARPGTPELAKSVGQAVQEADCVLLEKHGAVAVDGRDIYEAYLKAAYIEELAELYHHSLTANFGKEPPVFEQSELERWEYPKEITFPRK</sequence>
<dbReference type="AlphaFoldDB" id="A0AAF1BRP7"/>
<evidence type="ECO:0000256" key="2">
    <source>
        <dbReference type="ARBA" id="ARBA00023239"/>
    </source>
</evidence>
<dbReference type="GO" id="GO:0046872">
    <property type="term" value="F:metal ion binding"/>
    <property type="evidence" value="ECO:0007669"/>
    <property type="project" value="UniProtKB-KW"/>
</dbReference>
<evidence type="ECO:0000313" key="4">
    <source>
        <dbReference type="EMBL" id="WOT01998.1"/>
    </source>
</evidence>
<keyword evidence="2" id="KW-0456">Lyase</keyword>
<evidence type="ECO:0000259" key="3">
    <source>
        <dbReference type="SMART" id="SM01007"/>
    </source>
</evidence>
<protein>
    <submittedName>
        <fullName evidence="4">Class II aldolase/adducin family protein</fullName>
    </submittedName>
</protein>
<dbReference type="GO" id="GO:0016832">
    <property type="term" value="F:aldehyde-lyase activity"/>
    <property type="evidence" value="ECO:0007669"/>
    <property type="project" value="TreeGrafter"/>
</dbReference>
<dbReference type="RefSeq" id="WP_219350869.1">
    <property type="nucleotide sequence ID" value="NZ_CAUPGZ010000018.1"/>
</dbReference>
<keyword evidence="1" id="KW-0479">Metal-binding</keyword>
<evidence type="ECO:0000256" key="1">
    <source>
        <dbReference type="ARBA" id="ARBA00022723"/>
    </source>
</evidence>
<dbReference type="GO" id="GO:0019323">
    <property type="term" value="P:pentose catabolic process"/>
    <property type="evidence" value="ECO:0007669"/>
    <property type="project" value="TreeGrafter"/>
</dbReference>
<dbReference type="InterPro" id="IPR001303">
    <property type="entry name" value="Aldolase_II/adducin_N"/>
</dbReference>